<dbReference type="SUPFAM" id="SSF53448">
    <property type="entry name" value="Nucleotide-diphospho-sugar transferases"/>
    <property type="match status" value="1"/>
</dbReference>
<dbReference type="Proteomes" id="UP000001353">
    <property type="component" value="Chromosome"/>
</dbReference>
<dbReference type="AlphaFoldDB" id="F7Z9T5"/>
<feature type="compositionally biased region" description="Acidic residues" evidence="3">
    <location>
        <begin position="264"/>
        <end position="273"/>
    </location>
</feature>
<organism evidence="4 5">
    <name type="scientific">Roseobacter litoralis (strain ATCC 49566 / DSM 6996 / JCM 21268 / NBRC 15278 / OCh 149)</name>
    <dbReference type="NCBI Taxonomy" id="391595"/>
    <lineage>
        <taxon>Bacteria</taxon>
        <taxon>Pseudomonadati</taxon>
        <taxon>Pseudomonadota</taxon>
        <taxon>Alphaproteobacteria</taxon>
        <taxon>Rhodobacterales</taxon>
        <taxon>Roseobacteraceae</taxon>
        <taxon>Roseobacter</taxon>
    </lineage>
</organism>
<dbReference type="STRING" id="391595.RLO149_c008690"/>
<evidence type="ECO:0000313" key="5">
    <source>
        <dbReference type="Proteomes" id="UP000001353"/>
    </source>
</evidence>
<dbReference type="PANTHER" id="PTHR43584">
    <property type="entry name" value="NUCLEOTIDYL TRANSFERASE"/>
    <property type="match status" value="1"/>
</dbReference>
<keyword evidence="1" id="KW-0808">Transferase</keyword>
<reference evidence="4 5" key="1">
    <citation type="journal article" date="2011" name="BMC Genomics">
        <title>Comparative genome analysis and genome-guided physiological analysis of Roseobacter litoralis.</title>
        <authorList>
            <person name="Kalhoefer D."/>
            <person name="Thole S."/>
            <person name="Voget S."/>
            <person name="Lehmann R."/>
            <person name="Liesegang H."/>
            <person name="Wollher A."/>
            <person name="Daniel R."/>
            <person name="Simon M."/>
            <person name="Brinkhoff T."/>
        </authorList>
    </citation>
    <scope>NUCLEOTIDE SEQUENCE [LARGE SCALE GENOMIC DNA]</scope>
    <source>
        <strain evidence="5">ATCC 49566 / DSM 6996 / JCM 21268 / NBRC 15278 / OCh 149</strain>
    </source>
</reference>
<protein>
    <submittedName>
        <fullName evidence="4">Uncharacterized protein</fullName>
    </submittedName>
</protein>
<feature type="region of interest" description="Disordered" evidence="3">
    <location>
        <begin position="252"/>
        <end position="273"/>
    </location>
</feature>
<dbReference type="InterPro" id="IPR029044">
    <property type="entry name" value="Nucleotide-diphossugar_trans"/>
</dbReference>
<name>F7Z9T5_ROSLO</name>
<gene>
    <name evidence="4" type="ordered locus">RLO149_c008690</name>
</gene>
<dbReference type="PANTHER" id="PTHR43584:SF8">
    <property type="entry name" value="N-ACETYLMURAMATE ALPHA-1-PHOSPHATE URIDYLYLTRANSFERASE"/>
    <property type="match status" value="1"/>
</dbReference>
<dbReference type="OrthoDB" id="9814110at2"/>
<dbReference type="KEGG" id="rli:RLO149_c008690"/>
<dbReference type="CDD" id="cd02523">
    <property type="entry name" value="PC_cytidylyltransferase"/>
    <property type="match status" value="1"/>
</dbReference>
<dbReference type="Gene3D" id="3.90.550.10">
    <property type="entry name" value="Spore Coat Polysaccharide Biosynthesis Protein SpsA, Chain A"/>
    <property type="match status" value="1"/>
</dbReference>
<dbReference type="EMBL" id="CP002623">
    <property type="protein sequence ID" value="AEI92894.1"/>
    <property type="molecule type" value="Genomic_DNA"/>
</dbReference>
<evidence type="ECO:0000313" key="4">
    <source>
        <dbReference type="EMBL" id="AEI92894.1"/>
    </source>
</evidence>
<keyword evidence="2" id="KW-0548">Nucleotidyltransferase</keyword>
<dbReference type="InterPro" id="IPR050065">
    <property type="entry name" value="GlmU-like"/>
</dbReference>
<dbReference type="HOGENOM" id="CLU_029499_5_0_5"/>
<keyword evidence="5" id="KW-1185">Reference proteome</keyword>
<dbReference type="GO" id="GO:0016779">
    <property type="term" value="F:nucleotidyltransferase activity"/>
    <property type="evidence" value="ECO:0007669"/>
    <property type="project" value="UniProtKB-KW"/>
</dbReference>
<dbReference type="eggNOG" id="COG1213">
    <property type="taxonomic scope" value="Bacteria"/>
</dbReference>
<evidence type="ECO:0000256" key="1">
    <source>
        <dbReference type="ARBA" id="ARBA00022679"/>
    </source>
</evidence>
<evidence type="ECO:0000256" key="3">
    <source>
        <dbReference type="SAM" id="MobiDB-lite"/>
    </source>
</evidence>
<proteinExistence type="predicted"/>
<sequence>MKYEINRPPKAVILAASVGLRLNPQLDACAKCMLSVGGSIVLERMIRNCLSCGISQFVLVLGHRSDEIREFVNKTFRGIRVTYVLNDRYHDNNDCHSLMLASDAVGIAEFIKFDANMVFETRFLRTLLDTQLPNVLCVNYGAALTRSDRKVVVDEQMRVVEIGKSVTSKTARGKLIGIEKISAVTGPLLFSELKQMKKGTAGANLHCGAAYEQLIKQDVPFHTLDTKGSDWTRIDTIEDFEAANAMFGSPVSTVSRDQQRAFDEAAEETSDPT</sequence>
<accession>F7Z9T5</accession>
<evidence type="ECO:0000256" key="2">
    <source>
        <dbReference type="ARBA" id="ARBA00022695"/>
    </source>
</evidence>